<dbReference type="InterPro" id="IPR001356">
    <property type="entry name" value="HD"/>
</dbReference>
<dbReference type="Pfam" id="PF00046">
    <property type="entry name" value="Homeodomain"/>
    <property type="match status" value="1"/>
</dbReference>
<dbReference type="InterPro" id="IPR036388">
    <property type="entry name" value="WH-like_DNA-bd_sf"/>
</dbReference>
<evidence type="ECO:0000256" key="1">
    <source>
        <dbReference type="ARBA" id="ARBA00004123"/>
    </source>
</evidence>
<dbReference type="EMBL" id="CAJPEV010003932">
    <property type="protein sequence ID" value="CAG0900828.1"/>
    <property type="molecule type" value="Genomic_DNA"/>
</dbReference>
<keyword evidence="7 10" id="KW-0371">Homeobox</keyword>
<feature type="compositionally biased region" description="Basic and acidic residues" evidence="12">
    <location>
        <begin position="615"/>
        <end position="624"/>
    </location>
</feature>
<sequence>MEDDVKKRVLAPGGSPPLRPGRIARISSPPSPELRVVSMNETKFAGQGRVNQLGGVFINGRPLPNHIRLKIVEMAAAGVRPCVISRQLRVSHGCVSKILNRYQETGSIRPGVIGGSKPRVATPEVEKRIEDYKKDNPGIFSWEIRDKLIKVCPLQSPIDESRREVTTVRAPQEGICDANSVPSISSISRLLRGGATRKDHSIDGILGERKKRSFSPRGGMHPNRVGIHFGGNDIEFPWVGLAEDETSLEGEMIDPTYASSVASFTREGRPHAKGCSDSDTESEPGIPLKRKQRRNRTTFTAEQLEVLEKAFQKSQYPDVYTREELAQKSRLTEARVQVWFSNRRARLRKHLNGLNALTGTSPSADMYVSAAAAAATTSGNAGMMCQGGGGTGGGGYGGNWGWSQPSAPYHSFHHYPSQYHHPHGMESMTNSKMTDPNAFWTNSSYNRTTSNSSSSPSCYDYKPGMGESCSGTFGTDPSKVPSTSPYASHFTPIGVTKDIIVTLVTKNGKPDALRYLVARTCRCEDVVAGRTSSRARDPAGSDSMTVAESREKSKDEPFASRIVANRTGTGGTPNGVTASHECGNRISDISQLVPAVPGRPFPKSSQAGSSGTESGDSRPVERLKPVVTVRHASGSGSEDGDAAVAFLFRTPASARDRILRPGDENETLQLLTHDSWGADNVRA</sequence>
<dbReference type="PROSITE" id="PS00027">
    <property type="entry name" value="HOMEOBOX_1"/>
    <property type="match status" value="1"/>
</dbReference>
<dbReference type="Proteomes" id="UP000677054">
    <property type="component" value="Unassembled WGS sequence"/>
</dbReference>
<feature type="compositionally biased region" description="Basic and acidic residues" evidence="12">
    <location>
        <begin position="548"/>
        <end position="558"/>
    </location>
</feature>
<evidence type="ECO:0000256" key="12">
    <source>
        <dbReference type="SAM" id="MobiDB-lite"/>
    </source>
</evidence>
<dbReference type="FunFam" id="1.10.10.60:FF:000679">
    <property type="entry name" value="Homeobox protein aristaless"/>
    <property type="match status" value="1"/>
</dbReference>
<dbReference type="PANTHER" id="PTHR45636">
    <property type="entry name" value="PAIRED BOX PROTEIN PAX-6-RELATED-RELATED"/>
    <property type="match status" value="1"/>
</dbReference>
<dbReference type="InterPro" id="IPR009057">
    <property type="entry name" value="Homeodomain-like_sf"/>
</dbReference>
<evidence type="ECO:0000259" key="14">
    <source>
        <dbReference type="PROSITE" id="PS51057"/>
    </source>
</evidence>
<name>A0A7R9ACZ3_9CRUS</name>
<evidence type="ECO:0000256" key="11">
    <source>
        <dbReference type="RuleBase" id="RU000682"/>
    </source>
</evidence>
<evidence type="ECO:0000256" key="3">
    <source>
        <dbReference type="ARBA" id="ARBA00022473"/>
    </source>
</evidence>
<dbReference type="PRINTS" id="PR00027">
    <property type="entry name" value="PAIREDBOX"/>
</dbReference>
<dbReference type="CDD" id="cd00131">
    <property type="entry name" value="PAX"/>
    <property type="match status" value="1"/>
</dbReference>
<feature type="region of interest" description="Disordered" evidence="12">
    <location>
        <begin position="1"/>
        <end position="29"/>
    </location>
</feature>
<feature type="compositionally biased region" description="Basic and acidic residues" evidence="12">
    <location>
        <begin position="266"/>
        <end position="276"/>
    </location>
</feature>
<feature type="region of interest" description="Disordered" evidence="12">
    <location>
        <begin position="528"/>
        <end position="581"/>
    </location>
</feature>
<feature type="region of interest" description="Disordered" evidence="12">
    <location>
        <begin position="594"/>
        <end position="642"/>
    </location>
</feature>
<evidence type="ECO:0000256" key="10">
    <source>
        <dbReference type="PROSITE-ProRule" id="PRU00108"/>
    </source>
</evidence>
<dbReference type="GO" id="GO:0000978">
    <property type="term" value="F:RNA polymerase II cis-regulatory region sequence-specific DNA binding"/>
    <property type="evidence" value="ECO:0007669"/>
    <property type="project" value="TreeGrafter"/>
</dbReference>
<evidence type="ECO:0000256" key="8">
    <source>
        <dbReference type="ARBA" id="ARBA00023163"/>
    </source>
</evidence>
<dbReference type="GO" id="GO:0000981">
    <property type="term" value="F:DNA-binding transcription factor activity, RNA polymerase II-specific"/>
    <property type="evidence" value="ECO:0007669"/>
    <property type="project" value="InterPro"/>
</dbReference>
<evidence type="ECO:0000256" key="2">
    <source>
        <dbReference type="ARBA" id="ARBA00005733"/>
    </source>
</evidence>
<dbReference type="FunFam" id="1.10.10.10:FF:000031">
    <property type="entry name" value="Paired box protein Pax-7"/>
    <property type="match status" value="1"/>
</dbReference>
<comment type="similarity">
    <text evidence="2">Belongs to the paired homeobox family.</text>
</comment>
<evidence type="ECO:0000256" key="9">
    <source>
        <dbReference type="ARBA" id="ARBA00023242"/>
    </source>
</evidence>
<gene>
    <name evidence="15" type="ORF">DSTB1V02_LOCUS11670</name>
</gene>
<dbReference type="Gene3D" id="1.10.10.60">
    <property type="entry name" value="Homeodomain-like"/>
    <property type="match status" value="1"/>
</dbReference>
<dbReference type="CDD" id="cd00086">
    <property type="entry name" value="homeodomain"/>
    <property type="match status" value="1"/>
</dbReference>
<dbReference type="InterPro" id="IPR017970">
    <property type="entry name" value="Homeobox_CS"/>
</dbReference>
<feature type="DNA-binding region" description="Homeobox" evidence="10">
    <location>
        <begin position="292"/>
        <end position="351"/>
    </location>
</feature>
<feature type="compositionally biased region" description="Polar residues" evidence="12">
    <location>
        <begin position="603"/>
        <end position="614"/>
    </location>
</feature>
<dbReference type="SUPFAM" id="SSF46689">
    <property type="entry name" value="Homeodomain-like"/>
    <property type="match status" value="2"/>
</dbReference>
<dbReference type="SMART" id="SM00389">
    <property type="entry name" value="HOX"/>
    <property type="match status" value="1"/>
</dbReference>
<dbReference type="PROSITE" id="PS00034">
    <property type="entry name" value="PAIRED_1"/>
    <property type="match status" value="1"/>
</dbReference>
<evidence type="ECO:0000256" key="7">
    <source>
        <dbReference type="ARBA" id="ARBA00023155"/>
    </source>
</evidence>
<dbReference type="AlphaFoldDB" id="A0A7R9ACZ3"/>
<dbReference type="PANTHER" id="PTHR45636:SF3">
    <property type="entry name" value="PROTEIN GOOSEBERRY-RELATED"/>
    <property type="match status" value="1"/>
</dbReference>
<evidence type="ECO:0000259" key="13">
    <source>
        <dbReference type="PROSITE" id="PS50071"/>
    </source>
</evidence>
<comment type="subcellular location">
    <subcellularLocation>
        <location evidence="1 10 11">Nucleus</location>
    </subcellularLocation>
</comment>
<protein>
    <submittedName>
        <fullName evidence="15">Uncharacterized protein</fullName>
    </submittedName>
</protein>
<dbReference type="SMART" id="SM00351">
    <property type="entry name" value="PAX"/>
    <property type="match status" value="1"/>
</dbReference>
<dbReference type="EMBL" id="LR903449">
    <property type="protein sequence ID" value="CAD7251908.1"/>
    <property type="molecule type" value="Genomic_DNA"/>
</dbReference>
<dbReference type="GO" id="GO:0007365">
    <property type="term" value="P:periodic partitioning"/>
    <property type="evidence" value="ECO:0007669"/>
    <property type="project" value="UniProtKB-ARBA"/>
</dbReference>
<keyword evidence="8" id="KW-0804">Transcription</keyword>
<keyword evidence="9 10" id="KW-0539">Nucleus</keyword>
<dbReference type="InterPro" id="IPR001523">
    <property type="entry name" value="Paired_dom"/>
</dbReference>
<dbReference type="GO" id="GO:0005634">
    <property type="term" value="C:nucleus"/>
    <property type="evidence" value="ECO:0007669"/>
    <property type="project" value="UniProtKB-SubCell"/>
</dbReference>
<evidence type="ECO:0000313" key="16">
    <source>
        <dbReference type="Proteomes" id="UP000677054"/>
    </source>
</evidence>
<evidence type="ECO:0000256" key="5">
    <source>
        <dbReference type="ARBA" id="ARBA00023015"/>
    </source>
</evidence>
<feature type="domain" description="Paired" evidence="14">
    <location>
        <begin position="46"/>
        <end position="194"/>
    </location>
</feature>
<dbReference type="PROSITE" id="PS51057">
    <property type="entry name" value="PAIRED_2"/>
    <property type="match status" value="1"/>
</dbReference>
<feature type="domain" description="Homeobox" evidence="13">
    <location>
        <begin position="290"/>
        <end position="350"/>
    </location>
</feature>
<evidence type="ECO:0000256" key="4">
    <source>
        <dbReference type="ARBA" id="ARBA00022724"/>
    </source>
</evidence>
<dbReference type="Pfam" id="PF00292">
    <property type="entry name" value="PAX"/>
    <property type="match status" value="1"/>
</dbReference>
<proteinExistence type="inferred from homology"/>
<reference evidence="15" key="1">
    <citation type="submission" date="2020-11" db="EMBL/GenBank/DDBJ databases">
        <authorList>
            <person name="Tran Van P."/>
        </authorList>
    </citation>
    <scope>NUCLEOTIDE SEQUENCE</scope>
</reference>
<organism evidence="15">
    <name type="scientific">Darwinula stevensoni</name>
    <dbReference type="NCBI Taxonomy" id="69355"/>
    <lineage>
        <taxon>Eukaryota</taxon>
        <taxon>Metazoa</taxon>
        <taxon>Ecdysozoa</taxon>
        <taxon>Arthropoda</taxon>
        <taxon>Crustacea</taxon>
        <taxon>Oligostraca</taxon>
        <taxon>Ostracoda</taxon>
        <taxon>Podocopa</taxon>
        <taxon>Podocopida</taxon>
        <taxon>Darwinulocopina</taxon>
        <taxon>Darwinuloidea</taxon>
        <taxon>Darwinulidae</taxon>
        <taxon>Darwinula</taxon>
    </lineage>
</organism>
<dbReference type="InterPro" id="IPR043565">
    <property type="entry name" value="PAX_fam"/>
</dbReference>
<keyword evidence="5" id="KW-0805">Transcription regulation</keyword>
<feature type="region of interest" description="Disordered" evidence="12">
    <location>
        <begin position="265"/>
        <end position="294"/>
    </location>
</feature>
<dbReference type="PROSITE" id="PS50071">
    <property type="entry name" value="HOMEOBOX_2"/>
    <property type="match status" value="1"/>
</dbReference>
<evidence type="ECO:0000256" key="6">
    <source>
        <dbReference type="ARBA" id="ARBA00023125"/>
    </source>
</evidence>
<keyword evidence="6 10" id="KW-0238">DNA-binding</keyword>
<dbReference type="InterPro" id="IPR043182">
    <property type="entry name" value="PAIRED_DNA-bd_dom"/>
</dbReference>
<keyword evidence="16" id="KW-1185">Reference proteome</keyword>
<accession>A0A7R9ACZ3</accession>
<dbReference type="Gene3D" id="1.10.10.10">
    <property type="entry name" value="Winged helix-like DNA-binding domain superfamily/Winged helix DNA-binding domain"/>
    <property type="match status" value="2"/>
</dbReference>
<evidence type="ECO:0000313" key="15">
    <source>
        <dbReference type="EMBL" id="CAD7251908.1"/>
    </source>
</evidence>
<dbReference type="OrthoDB" id="3225452at2759"/>
<keyword evidence="4" id="KW-0563">Paired box</keyword>
<keyword evidence="3" id="KW-0217">Developmental protein</keyword>